<name>A0A068R1C2_9GAMM</name>
<dbReference type="AlphaFoldDB" id="A0A068R1C2"/>
<dbReference type="HOGENOM" id="CLU_542843_0_0_6"/>
<dbReference type="EMBL" id="FO704551">
    <property type="protein sequence ID" value="CDG20988.1"/>
    <property type="molecule type" value="Genomic_DNA"/>
</dbReference>
<dbReference type="RefSeq" id="WP_045958271.1">
    <property type="nucleotide sequence ID" value="NZ_FO704551.1"/>
</dbReference>
<accession>A0A068R1C2</accession>
<dbReference type="STRING" id="1354304.XPG1_1333"/>
<organism evidence="1 2">
    <name type="scientific">Xenorhabdus poinarii G6</name>
    <dbReference type="NCBI Taxonomy" id="1354304"/>
    <lineage>
        <taxon>Bacteria</taxon>
        <taxon>Pseudomonadati</taxon>
        <taxon>Pseudomonadota</taxon>
        <taxon>Gammaproteobacteria</taxon>
        <taxon>Enterobacterales</taxon>
        <taxon>Morganellaceae</taxon>
        <taxon>Xenorhabdus</taxon>
    </lineage>
</organism>
<protein>
    <submittedName>
        <fullName evidence="1">Uncharacterized protein</fullName>
    </submittedName>
</protein>
<dbReference type="Proteomes" id="UP000032735">
    <property type="component" value="Chromosome"/>
</dbReference>
<dbReference type="KEGG" id="xpo:XPG1_1333"/>
<sequence length="508" mass="55997">MASMTAVSANNGTIIKGQPFSVVVSISGEGSIQSTVEVNATLPPGITLIKKFPGQVHKQVFFQQLIFQADESSNAHKITFTSNSPSKAHTDVTYNPIDNPDLNPDTCALRGAAAYLYDPKSVTLTGQPPTTNPFVSASINPMLKKGGGAISNYDIPLRTTAPLRIFTEDMVEFLPYEIDQENSYYYYLIQKTSRSAVNLKIYATQNVHEFVELDTIFNDEEYNQKQTIFMTTIPTDVSDSLEPPSIEETFSSSTLTRPDQADEFTILISSYEGAKIGNFIIGFTTDDKEDIFKTELFVGRITGEEDGYYKFKAAYSDLYSGDNHLSFVTLDQTGMPARSKLNYINYDNGGMNGPSSFDGHRTLVAPEVYDQFNQFISKHKPINIYSIGTKGLEVRLLSDSTKPDTTIAAGDKITITAYISHYVDIHPEKARPLPIAVVENQSVKSAEITNGYYKATIPPDKLMGYDAADGYDVAVLTIDYSRLAQNQKSKLFTRSFGTVVPGEGDSAE</sequence>
<keyword evidence="2" id="KW-1185">Reference proteome</keyword>
<proteinExistence type="predicted"/>
<reference evidence="1 2" key="1">
    <citation type="submission" date="2013-07" db="EMBL/GenBank/DDBJ databases">
        <authorList>
            <person name="Genoscope - CEA"/>
        </authorList>
    </citation>
    <scope>NUCLEOTIDE SEQUENCE [LARGE SCALE GENOMIC DNA]</scope>
    <source>
        <strain evidence="1 2">G6</strain>
    </source>
</reference>
<evidence type="ECO:0000313" key="2">
    <source>
        <dbReference type="Proteomes" id="UP000032735"/>
    </source>
</evidence>
<gene>
    <name evidence="1" type="ORF">XPG1_1333</name>
</gene>
<dbReference type="OrthoDB" id="6439503at2"/>
<evidence type="ECO:0000313" key="1">
    <source>
        <dbReference type="EMBL" id="CDG20988.1"/>
    </source>
</evidence>